<dbReference type="RefSeq" id="WP_173942843.1">
    <property type="nucleotide sequence ID" value="NZ_CBCSCD010000001.1"/>
</dbReference>
<keyword evidence="1" id="KW-0175">Coiled coil</keyword>
<evidence type="ECO:0000256" key="1">
    <source>
        <dbReference type="SAM" id="Coils"/>
    </source>
</evidence>
<keyword evidence="4" id="KW-1185">Reference proteome</keyword>
<name>A0A6M9PQR4_9BURK</name>
<evidence type="ECO:0008006" key="5">
    <source>
        <dbReference type="Google" id="ProtNLM"/>
    </source>
</evidence>
<feature type="transmembrane region" description="Helical" evidence="2">
    <location>
        <begin position="125"/>
        <end position="146"/>
    </location>
</feature>
<accession>A0A6M9PQR4</accession>
<feature type="transmembrane region" description="Helical" evidence="2">
    <location>
        <begin position="6"/>
        <end position="27"/>
    </location>
</feature>
<organism evidence="3 4">
    <name type="scientific">Polynucleobacter antarcticus</name>
    <dbReference type="NCBI Taxonomy" id="1743162"/>
    <lineage>
        <taxon>Bacteria</taxon>
        <taxon>Pseudomonadati</taxon>
        <taxon>Pseudomonadota</taxon>
        <taxon>Betaproteobacteria</taxon>
        <taxon>Burkholderiales</taxon>
        <taxon>Burkholderiaceae</taxon>
        <taxon>Polynucleobacter</taxon>
    </lineage>
</organism>
<keyword evidence="2" id="KW-1133">Transmembrane helix</keyword>
<dbReference type="EMBL" id="CP028941">
    <property type="protein sequence ID" value="QKM62681.1"/>
    <property type="molecule type" value="Genomic_DNA"/>
</dbReference>
<dbReference type="KEGG" id="pani:DCO16_06200"/>
<keyword evidence="2" id="KW-0812">Transmembrane</keyword>
<protein>
    <recommendedName>
        <fullName evidence="5">Anti-phage defense ZorAB system ZorA</fullName>
    </recommendedName>
</protein>
<sequence length="653" mass="71774">MSLLANLNWLILVPVFAVIGFLLSRFITQYQNPAKKIQLELVKIADGLQRYKKENNQILEISNLKPIFSAEPFKHLWAEYEDTLHLVRAPDGEPISIRATSTSEIYFSKESVVDTQIDADFYRHLPGILTGVGIIGTFSGLVVGLFQFNPAEPDRTLEFLLHEVTSAFIGSGLAIFAAIFLTYFEKKTLNKCYRLLETVNNRIDDLFSKGVGEEYLYRLVSASEKSSANTASLKDALIDDLKLLMHEVADKQINAQLQSAQNISSQISGAIKDSLDAPMKDLMDVVAKASGEQGGAVTGMLENLLSAFMAKIDETFGSQIQNINSAIQKSSDSMTMVQEAMTRLITDISGAGQKATSEMSAKMEESMSKAALAQEQMNVQLRSFVEELRKLILEQQSQTKEAMDETMQKILSELEKSISVISTERENQAVADKARTERMVAETEGLYSGLTDNVVQLMDDVKTAAFKTEENIRAIQNAATGAISGMNDGALVMREAAERFTKAGDSIGGVFDKSRVVTDQLEQTASTLQLASSSVRTAFEKYDESRESVQGYVLQLQNLVDNAKKEVGLSSQMLSDLERILGSLKTAEKQSVDYLNQVNAVLEGSFKQFGQEMVAQVENLKVSSDTLLTGSLSALEGAVQSMLMSVAKLKKSE</sequence>
<evidence type="ECO:0000313" key="4">
    <source>
        <dbReference type="Proteomes" id="UP000500806"/>
    </source>
</evidence>
<dbReference type="AlphaFoldDB" id="A0A6M9PQR4"/>
<feature type="transmembrane region" description="Helical" evidence="2">
    <location>
        <begin position="166"/>
        <end position="184"/>
    </location>
</feature>
<keyword evidence="2" id="KW-0472">Membrane</keyword>
<dbReference type="NCBIfam" id="NF033916">
    <property type="entry name" value="antiphage_ZorA_3"/>
    <property type="match status" value="1"/>
</dbReference>
<evidence type="ECO:0000313" key="3">
    <source>
        <dbReference type="EMBL" id="QKM62681.1"/>
    </source>
</evidence>
<gene>
    <name evidence="3" type="ORF">DCO16_06200</name>
</gene>
<dbReference type="Proteomes" id="UP000500806">
    <property type="component" value="Chromosome"/>
</dbReference>
<evidence type="ECO:0000256" key="2">
    <source>
        <dbReference type="SAM" id="Phobius"/>
    </source>
</evidence>
<proteinExistence type="predicted"/>
<reference evidence="3 4" key="1">
    <citation type="submission" date="2018-04" db="EMBL/GenBank/DDBJ databases">
        <title>Polynucleobacter sp. LimPoW16 genome.</title>
        <authorList>
            <person name="Hahn M.W."/>
        </authorList>
    </citation>
    <scope>NUCLEOTIDE SEQUENCE [LARGE SCALE GENOMIC DNA]</scope>
    <source>
        <strain evidence="3 4">LimPoW16</strain>
    </source>
</reference>
<feature type="coiled-coil region" evidence="1">
    <location>
        <begin position="385"/>
        <end position="413"/>
    </location>
</feature>